<evidence type="ECO:0000313" key="3">
    <source>
        <dbReference type="Proteomes" id="UP000445000"/>
    </source>
</evidence>
<evidence type="ECO:0000256" key="1">
    <source>
        <dbReference type="SAM" id="SignalP"/>
    </source>
</evidence>
<dbReference type="RefSeq" id="WP_161816043.1">
    <property type="nucleotide sequence ID" value="NZ_BLJN01000009.1"/>
</dbReference>
<reference evidence="3" key="1">
    <citation type="submission" date="2020-01" db="EMBL/GenBank/DDBJ databases">
        <title>'Steroidobacter agaridevorans' sp. nov., agar-degrading bacteria isolated from rhizosphere soils.</title>
        <authorList>
            <person name="Ikenaga M."/>
            <person name="Kataoka M."/>
            <person name="Murouchi A."/>
            <person name="Katsuragi S."/>
            <person name="Sakai M."/>
        </authorList>
    </citation>
    <scope>NUCLEOTIDE SEQUENCE [LARGE SCALE GENOMIC DNA]</scope>
    <source>
        <strain evidence="3">YU21-B</strain>
    </source>
</reference>
<protein>
    <submittedName>
        <fullName evidence="2">Uncharacterized protein</fullName>
    </submittedName>
</protein>
<proteinExistence type="predicted"/>
<feature type="chain" id="PRO_5032319252" evidence="1">
    <location>
        <begin position="26"/>
        <end position="118"/>
    </location>
</feature>
<sequence length="118" mass="12588">MKKNKSGLLVLSALAATLAGPAAHAAYHEFTASIYAVGTSDETLWGKFRYVLLNGVTTAGACYVDPNTNKVIIKLPDAEAYAAALAAHMAGRQVQISLDDTFVDTGGNCKMRWIRVLD</sequence>
<dbReference type="EMBL" id="BLJN01000009">
    <property type="protein sequence ID" value="GFE84436.1"/>
    <property type="molecule type" value="Genomic_DNA"/>
</dbReference>
<keyword evidence="1" id="KW-0732">Signal</keyword>
<accession>A0A829YPM8</accession>
<dbReference type="AlphaFoldDB" id="A0A829YPM8"/>
<feature type="signal peptide" evidence="1">
    <location>
        <begin position="1"/>
        <end position="25"/>
    </location>
</feature>
<keyword evidence="3" id="KW-1185">Reference proteome</keyword>
<dbReference type="Proteomes" id="UP000445000">
    <property type="component" value="Unassembled WGS sequence"/>
</dbReference>
<organism evidence="2 3">
    <name type="scientific">Steroidobacter agaridevorans</name>
    <dbReference type="NCBI Taxonomy" id="2695856"/>
    <lineage>
        <taxon>Bacteria</taxon>
        <taxon>Pseudomonadati</taxon>
        <taxon>Pseudomonadota</taxon>
        <taxon>Gammaproteobacteria</taxon>
        <taxon>Steroidobacterales</taxon>
        <taxon>Steroidobacteraceae</taxon>
        <taxon>Steroidobacter</taxon>
    </lineage>
</organism>
<name>A0A829YPM8_9GAMM</name>
<gene>
    <name evidence="2" type="ORF">GCM10011487_64360</name>
</gene>
<comment type="caution">
    <text evidence="2">The sequence shown here is derived from an EMBL/GenBank/DDBJ whole genome shotgun (WGS) entry which is preliminary data.</text>
</comment>
<evidence type="ECO:0000313" key="2">
    <source>
        <dbReference type="EMBL" id="GFE84436.1"/>
    </source>
</evidence>